<evidence type="ECO:0000313" key="3">
    <source>
        <dbReference type="EMBL" id="KAH3841209.1"/>
    </source>
</evidence>
<feature type="chain" id="PRO_5038482871" evidence="2">
    <location>
        <begin position="22"/>
        <end position="351"/>
    </location>
</feature>
<feature type="signal peptide" evidence="2">
    <location>
        <begin position="1"/>
        <end position="21"/>
    </location>
</feature>
<evidence type="ECO:0000256" key="2">
    <source>
        <dbReference type="SAM" id="SignalP"/>
    </source>
</evidence>
<reference evidence="3" key="1">
    <citation type="journal article" date="2019" name="bioRxiv">
        <title>The Genome of the Zebra Mussel, Dreissena polymorpha: A Resource for Invasive Species Research.</title>
        <authorList>
            <person name="McCartney M.A."/>
            <person name="Auch B."/>
            <person name="Kono T."/>
            <person name="Mallez S."/>
            <person name="Zhang Y."/>
            <person name="Obille A."/>
            <person name="Becker A."/>
            <person name="Abrahante J.E."/>
            <person name="Garbe J."/>
            <person name="Badalamenti J.P."/>
            <person name="Herman A."/>
            <person name="Mangelson H."/>
            <person name="Liachko I."/>
            <person name="Sullivan S."/>
            <person name="Sone E.D."/>
            <person name="Koren S."/>
            <person name="Silverstein K.A.T."/>
            <person name="Beckman K.B."/>
            <person name="Gohl D.M."/>
        </authorList>
    </citation>
    <scope>NUCLEOTIDE SEQUENCE</scope>
    <source>
        <strain evidence="3">Duluth1</strain>
        <tissue evidence="3">Whole animal</tissue>
    </source>
</reference>
<keyword evidence="4" id="KW-1185">Reference proteome</keyword>
<sequence>MKLQNALLPILLGLHIVLINANHMQAEFSRSQQATLGQSIGNFGHSTGNIDQSSGNFGQSSDNFGIATENFGLTSDNFGLSTGNFGQSTGPFDQASGNFVQSSGNFGQTTGSVDQSSGISDRSSGNFGQSFGQFEQSFVNSGQRSTGNFGQSTGNFGQSTDNLGQSTSNFGQQQSTGNFGQQSRRLMGPSNFAMSAPSTVDFFNSNLQLDNIMPSAEIGPSANARIQGMGQGGGRSRGGRHQMMTPRRGVPNGGIQEDPDFIRRILGSTTIGRELRMGELGLPRHGGAGQGERHANGLLDGWDGNPQTLQQVSRGWADPFRGQPIPQVPIGFSGNFGAISGFSAFSNRLFR</sequence>
<comment type="caution">
    <text evidence="3">The sequence shown here is derived from an EMBL/GenBank/DDBJ whole genome shotgun (WGS) entry which is preliminary data.</text>
</comment>
<feature type="region of interest" description="Disordered" evidence="1">
    <location>
        <begin position="227"/>
        <end position="258"/>
    </location>
</feature>
<dbReference type="EMBL" id="JAIWYP010000004">
    <property type="protein sequence ID" value="KAH3841209.1"/>
    <property type="molecule type" value="Genomic_DNA"/>
</dbReference>
<name>A0A9D4KKK9_DREPO</name>
<proteinExistence type="predicted"/>
<evidence type="ECO:0000313" key="4">
    <source>
        <dbReference type="Proteomes" id="UP000828390"/>
    </source>
</evidence>
<accession>A0A9D4KKK9</accession>
<feature type="compositionally biased region" description="Polar residues" evidence="1">
    <location>
        <begin position="90"/>
        <end position="122"/>
    </location>
</feature>
<gene>
    <name evidence="3" type="ORF">DPMN_114667</name>
</gene>
<evidence type="ECO:0000256" key="1">
    <source>
        <dbReference type="SAM" id="MobiDB-lite"/>
    </source>
</evidence>
<dbReference type="Proteomes" id="UP000828390">
    <property type="component" value="Unassembled WGS sequence"/>
</dbReference>
<protein>
    <submittedName>
        <fullName evidence="3">Uncharacterized protein</fullName>
    </submittedName>
</protein>
<feature type="compositionally biased region" description="Polar residues" evidence="1">
    <location>
        <begin position="139"/>
        <end position="184"/>
    </location>
</feature>
<feature type="compositionally biased region" description="Low complexity" evidence="1">
    <location>
        <begin position="123"/>
        <end position="138"/>
    </location>
</feature>
<organism evidence="3 4">
    <name type="scientific">Dreissena polymorpha</name>
    <name type="common">Zebra mussel</name>
    <name type="synonym">Mytilus polymorpha</name>
    <dbReference type="NCBI Taxonomy" id="45954"/>
    <lineage>
        <taxon>Eukaryota</taxon>
        <taxon>Metazoa</taxon>
        <taxon>Spiralia</taxon>
        <taxon>Lophotrochozoa</taxon>
        <taxon>Mollusca</taxon>
        <taxon>Bivalvia</taxon>
        <taxon>Autobranchia</taxon>
        <taxon>Heteroconchia</taxon>
        <taxon>Euheterodonta</taxon>
        <taxon>Imparidentia</taxon>
        <taxon>Neoheterodontei</taxon>
        <taxon>Myida</taxon>
        <taxon>Dreissenoidea</taxon>
        <taxon>Dreissenidae</taxon>
        <taxon>Dreissena</taxon>
    </lineage>
</organism>
<reference evidence="3" key="2">
    <citation type="submission" date="2020-11" db="EMBL/GenBank/DDBJ databases">
        <authorList>
            <person name="McCartney M.A."/>
            <person name="Auch B."/>
            <person name="Kono T."/>
            <person name="Mallez S."/>
            <person name="Becker A."/>
            <person name="Gohl D.M."/>
            <person name="Silverstein K.A.T."/>
            <person name="Koren S."/>
            <person name="Bechman K.B."/>
            <person name="Herman A."/>
            <person name="Abrahante J.E."/>
            <person name="Garbe J."/>
        </authorList>
    </citation>
    <scope>NUCLEOTIDE SEQUENCE</scope>
    <source>
        <strain evidence="3">Duluth1</strain>
        <tissue evidence="3">Whole animal</tissue>
    </source>
</reference>
<feature type="region of interest" description="Disordered" evidence="1">
    <location>
        <begin position="90"/>
        <end position="186"/>
    </location>
</feature>
<dbReference type="AlphaFoldDB" id="A0A9D4KKK9"/>
<keyword evidence="2" id="KW-0732">Signal</keyword>
<dbReference type="OrthoDB" id="6159335at2759"/>